<evidence type="ECO:0000256" key="3">
    <source>
        <dbReference type="ARBA" id="ARBA00023163"/>
    </source>
</evidence>
<dbReference type="SUPFAM" id="SSF46785">
    <property type="entry name" value="Winged helix' DNA-binding domain"/>
    <property type="match status" value="1"/>
</dbReference>
<keyword evidence="2" id="KW-0238">DNA-binding</keyword>
<dbReference type="InterPro" id="IPR052362">
    <property type="entry name" value="HTH-GbsR_regulator"/>
</dbReference>
<reference evidence="4" key="1">
    <citation type="submission" date="2022-07" db="EMBL/GenBank/DDBJ databases">
        <title>Description and genome-wide analysis of Profundicola chukchiensis gen. nov., sp. nov., marine bacteria isolated from bottom sediments of the Chukchi Sea.</title>
        <authorList>
            <person name="Romanenko L."/>
            <person name="Otstavnykh N."/>
            <person name="Kurilenko V."/>
            <person name="Eremeev V."/>
            <person name="Velansky P."/>
            <person name="Mikhailov V."/>
            <person name="Isaeva M."/>
        </authorList>
    </citation>
    <scope>NUCLEOTIDE SEQUENCE</scope>
    <source>
        <strain evidence="4">KMM 9713</strain>
    </source>
</reference>
<dbReference type="InterPro" id="IPR036388">
    <property type="entry name" value="WH-like_DNA-bd_sf"/>
</dbReference>
<gene>
    <name evidence="4" type="ORF">NMK71_03275</name>
</gene>
<dbReference type="RefSeq" id="WP_304416884.1">
    <property type="nucleotide sequence ID" value="NZ_JANAIE010000003.1"/>
</dbReference>
<comment type="caution">
    <text evidence="4">The sequence shown here is derived from an EMBL/GenBank/DDBJ whole genome shotgun (WGS) entry which is preliminary data.</text>
</comment>
<dbReference type="Proteomes" id="UP001152599">
    <property type="component" value="Unassembled WGS sequence"/>
</dbReference>
<keyword evidence="1" id="KW-0805">Transcription regulation</keyword>
<evidence type="ECO:0008006" key="6">
    <source>
        <dbReference type="Google" id="ProtNLM"/>
    </source>
</evidence>
<accession>A0A9X4MWS6</accession>
<dbReference type="AlphaFoldDB" id="A0A9X4MWS6"/>
<dbReference type="PANTHER" id="PTHR38465:SF1">
    <property type="entry name" value="HTH-TYPE TRANSCRIPTIONAL REGULATOR MJ1563-RELATED"/>
    <property type="match status" value="1"/>
</dbReference>
<protein>
    <recommendedName>
        <fullName evidence="6">DNA-binding transcriptional regulator GbsR, MarR family</fullName>
    </recommendedName>
</protein>
<dbReference type="GO" id="GO:0003677">
    <property type="term" value="F:DNA binding"/>
    <property type="evidence" value="ECO:0007669"/>
    <property type="project" value="UniProtKB-KW"/>
</dbReference>
<keyword evidence="3" id="KW-0804">Transcription</keyword>
<organism evidence="4 5">
    <name type="scientific">Profundicola chukchiensis</name>
    <dbReference type="NCBI Taxonomy" id="2961959"/>
    <lineage>
        <taxon>Bacteria</taxon>
        <taxon>Pseudomonadati</taxon>
        <taxon>Bacteroidota</taxon>
        <taxon>Flavobacteriia</taxon>
        <taxon>Flavobacteriales</taxon>
        <taxon>Weeksellaceae</taxon>
        <taxon>Profundicola</taxon>
    </lineage>
</organism>
<name>A0A9X4MWS6_9FLAO</name>
<sequence>MDIKKLDESLFQDMSSHYMELYHFPPLTANIFTYLMFDFEQKGITFEQILEASCASKSSVSNALNVLQQSNYVEVISKLGERKRYYRVNKSIFKIQFQDSISKLKRNYSILERFAEKRREALDLEDEQLEKINLHLDLQKKTIGLFEETLVKINQIKNK</sequence>
<evidence type="ECO:0000313" key="4">
    <source>
        <dbReference type="EMBL" id="MDG4945424.1"/>
    </source>
</evidence>
<dbReference type="Gene3D" id="1.10.10.10">
    <property type="entry name" value="Winged helix-like DNA-binding domain superfamily/Winged helix DNA-binding domain"/>
    <property type="match status" value="1"/>
</dbReference>
<proteinExistence type="predicted"/>
<evidence type="ECO:0000256" key="1">
    <source>
        <dbReference type="ARBA" id="ARBA00023015"/>
    </source>
</evidence>
<dbReference type="PANTHER" id="PTHR38465">
    <property type="entry name" value="HTH-TYPE TRANSCRIPTIONAL REGULATOR MJ1563-RELATED"/>
    <property type="match status" value="1"/>
</dbReference>
<dbReference type="InterPro" id="IPR036390">
    <property type="entry name" value="WH_DNA-bd_sf"/>
</dbReference>
<keyword evidence="5" id="KW-1185">Reference proteome</keyword>
<evidence type="ECO:0000256" key="2">
    <source>
        <dbReference type="ARBA" id="ARBA00023125"/>
    </source>
</evidence>
<dbReference type="EMBL" id="JANCMU010000001">
    <property type="protein sequence ID" value="MDG4945424.1"/>
    <property type="molecule type" value="Genomic_DNA"/>
</dbReference>
<evidence type="ECO:0000313" key="5">
    <source>
        <dbReference type="Proteomes" id="UP001152599"/>
    </source>
</evidence>